<keyword evidence="1" id="KW-0472">Membrane</keyword>
<feature type="transmembrane region" description="Helical" evidence="1">
    <location>
        <begin position="476"/>
        <end position="494"/>
    </location>
</feature>
<dbReference type="Proteomes" id="UP001304088">
    <property type="component" value="Chromosome"/>
</dbReference>
<dbReference type="AlphaFoldDB" id="A0AA97AAW3"/>
<evidence type="ECO:0000313" key="2">
    <source>
        <dbReference type="EMBL" id="WNY47916.1"/>
    </source>
</evidence>
<organism evidence="2 3">
    <name type="scientific">Streptococcus suivaginalis</name>
    <dbReference type="NCBI Taxonomy" id="3028082"/>
    <lineage>
        <taxon>Bacteria</taxon>
        <taxon>Bacillati</taxon>
        <taxon>Bacillota</taxon>
        <taxon>Bacilli</taxon>
        <taxon>Lactobacillales</taxon>
        <taxon>Streptococcaceae</taxon>
        <taxon>Streptococcus</taxon>
    </lineage>
</organism>
<evidence type="ECO:0000313" key="3">
    <source>
        <dbReference type="Proteomes" id="UP001304088"/>
    </source>
</evidence>
<keyword evidence="3" id="KW-1185">Reference proteome</keyword>
<keyword evidence="1" id="KW-1133">Transmembrane helix</keyword>
<sequence>MFPFSCHTYILPFTVANMEDKALDQIIQNISYTDWKELSSNASDLPFCQSVHHFQAPKIIDGAIAYAYERYFNQEVRRIAYLDKQFVRNYSLKIGKGEKIYRISVEQDELSYYDLQVDYVMVRMMATINAGFLIISCSNWQYSDLQDIKRINQFGRRIFSPYFVQLQSESDVPNNLEFLSKEASQKSPHRKAYSRSYHVMDAITDLLGSFFRMKEERIFPEKVDDMEGGYPYIDTIIDDRMFVHSYICHPSLKRAIRRTANMNWLRDADLKQLYSLAYVDQSEASCQNRTLLQKLLNKSMYPCWSDTGGLYLASQHSFLFLWSGDPIFYLLDYFQAHYLEISLIVLSQRLGILYFSRLAGECERMDREKLVCLQKNYVSFKSQYMLPEISAQEQAVELYHMLQINLYVPEYSEVLDNQLNAIHETTQSIITQEQFLEEENMNYLLLVFTVLSVVDFVGDKFGGDKGGGNSFTFIDYVIYSFITLTFIILTIAFMKDHAFIDKIHKLKKVMRRIRKRISQIFGIIER</sequence>
<reference evidence="2 3" key="1">
    <citation type="submission" date="2023-02" db="EMBL/GenBank/DDBJ databases">
        <title>Streptococcus sp. Genome Sequencing and Assembly.</title>
        <authorList>
            <person name="Shore S.M."/>
            <person name="Nicholson T.L."/>
        </authorList>
    </citation>
    <scope>NUCLEOTIDE SEQUENCE [LARGE SCALE GENOMIC DNA]</scope>
    <source>
        <strain evidence="2 3">29896</strain>
    </source>
</reference>
<dbReference type="KEGG" id="ssuv:PXH68_04195"/>
<keyword evidence="1" id="KW-0812">Transmembrane</keyword>
<evidence type="ECO:0000256" key="1">
    <source>
        <dbReference type="SAM" id="Phobius"/>
    </source>
</evidence>
<protein>
    <submittedName>
        <fullName evidence="2">Uncharacterized protein</fullName>
    </submittedName>
</protein>
<proteinExistence type="predicted"/>
<name>A0AA97AAW3_9STRE</name>
<dbReference type="EMBL" id="CP118733">
    <property type="protein sequence ID" value="WNY47916.1"/>
    <property type="molecule type" value="Genomic_DNA"/>
</dbReference>
<gene>
    <name evidence="2" type="ORF">PXH68_04195</name>
</gene>
<accession>A0AA97AAW3</accession>
<dbReference type="RefSeq" id="WP_248027990.1">
    <property type="nucleotide sequence ID" value="NZ_CP118733.1"/>
</dbReference>